<dbReference type="GO" id="GO:0005886">
    <property type="term" value="C:plasma membrane"/>
    <property type="evidence" value="ECO:0007669"/>
    <property type="project" value="UniProtKB-SubCell"/>
</dbReference>
<feature type="domain" description="Polysaccharide chain length determinant N-terminal" evidence="16">
    <location>
        <begin position="22"/>
        <end position="112"/>
    </location>
</feature>
<evidence type="ECO:0000259" key="17">
    <source>
        <dbReference type="Pfam" id="PF13614"/>
    </source>
</evidence>
<keyword evidence="18" id="KW-0762">Sugar transport</keyword>
<dbReference type="OrthoDB" id="9794577at2"/>
<dbReference type="NCBIfam" id="TIGR01007">
    <property type="entry name" value="eps_fam"/>
    <property type="match status" value="1"/>
</dbReference>
<comment type="subcellular location">
    <subcellularLocation>
        <location evidence="1">Cell inner membrane</location>
        <topology evidence="1">Multi-pass membrane protein</topology>
    </subcellularLocation>
</comment>
<evidence type="ECO:0000256" key="10">
    <source>
        <dbReference type="ARBA" id="ARBA00022989"/>
    </source>
</evidence>
<dbReference type="InterPro" id="IPR025669">
    <property type="entry name" value="AAA_dom"/>
</dbReference>
<keyword evidence="19" id="KW-1185">Reference proteome</keyword>
<dbReference type="InterPro" id="IPR003856">
    <property type="entry name" value="LPS_length_determ_N"/>
</dbReference>
<dbReference type="Proteomes" id="UP000286715">
    <property type="component" value="Unassembled WGS sequence"/>
</dbReference>
<dbReference type="EMBL" id="BHZE01000029">
    <property type="protein sequence ID" value="GCD78627.1"/>
    <property type="molecule type" value="Genomic_DNA"/>
</dbReference>
<evidence type="ECO:0000256" key="6">
    <source>
        <dbReference type="ARBA" id="ARBA00022692"/>
    </source>
</evidence>
<accession>A0A401XNP0</accession>
<name>A0A401XNP0_9FLAO</name>
<feature type="transmembrane region" description="Helical" evidence="15">
    <location>
        <begin position="34"/>
        <end position="55"/>
    </location>
</feature>
<evidence type="ECO:0000256" key="5">
    <source>
        <dbReference type="ARBA" id="ARBA00022679"/>
    </source>
</evidence>
<keyword evidence="7" id="KW-0547">Nucleotide-binding</keyword>
<dbReference type="InterPro" id="IPR005702">
    <property type="entry name" value="Wzc-like_C"/>
</dbReference>
<feature type="domain" description="AAA" evidence="17">
    <location>
        <begin position="613"/>
        <end position="738"/>
    </location>
</feature>
<proteinExistence type="inferred from homology"/>
<dbReference type="GO" id="GO:0005524">
    <property type="term" value="F:ATP binding"/>
    <property type="evidence" value="ECO:0007669"/>
    <property type="project" value="UniProtKB-KW"/>
</dbReference>
<keyword evidence="3" id="KW-1003">Cell membrane</keyword>
<evidence type="ECO:0000256" key="2">
    <source>
        <dbReference type="ARBA" id="ARBA00008883"/>
    </source>
</evidence>
<dbReference type="AlphaFoldDB" id="A0A401XNP0"/>
<keyword evidence="11 15" id="KW-0472">Membrane</keyword>
<evidence type="ECO:0000256" key="14">
    <source>
        <dbReference type="SAM" id="Coils"/>
    </source>
</evidence>
<keyword evidence="10 15" id="KW-1133">Transmembrane helix</keyword>
<evidence type="ECO:0000256" key="11">
    <source>
        <dbReference type="ARBA" id="ARBA00023136"/>
    </source>
</evidence>
<evidence type="ECO:0000256" key="4">
    <source>
        <dbReference type="ARBA" id="ARBA00022519"/>
    </source>
</evidence>
<sequence length="801" mass="92333">MSVYNYQKDPDLFEDPEQELSFSINELYSKLFRYWKLFVFSLLVGISVGIFTYFYTTPKYEAKAMLLLNVEDDGSNAFKSLQELVSSYNPRLMYENEVVVMKSNNLCLRTIKSYDYEVSYFKPNFFKRSDITFSSPIQVIFDDEKWQLLNTEFILYNVDEFSQTYRLKIKKPSGNLYNYTTQEKMIVTEIKNEIDKFNNSNKKYIFGQWIESPFFRFRIEKKPGIEIDSDIIFTFNHPHDLALKLSNNLKFSPTAKESSGVDITIQFDTPEKTQFLLKKHIEEYQKLGKEIKTENITKTLNFINEQLVNLQDSLRTLEAKIQRMRASNLLINTAEQGVQFLIKLQELDKRDFELRMIEKYLRSLISSSDGSDYGISTVPQASGINDPVLLSLINQLNQLKIQRRKLGDMSDNNPIIRQINEQIKSTLQLIRLNAETLLKNNNEELIQNAAKIREIENKIAEIPGLELGMISIERNYKIIENIYNFFLYKKSELEINLNFNKSGILFIDYYTFEPVKKSPKLILNAAIGGAFLFSLSFFIVFFKIVTKNTIDEVTNFKIFNHINFIAQIPHSSHPDPNVVGNHPQSIVSESFRILRSKIPFYKNPDEGCITILITSFIPGEGKSFVSLNLAILLALGGKKVLLIGGDMRKPKLYDELKVKNDVGLSTFLSGHSTLDEAIRFTFINNLFFLSAGPIPPNPSELLITKKFAELMSLVKEQFEYIVIDSPPILAVNDANEIMNYSDINFMVARKNITQVSFLKNLEYNLMKNQLKNVGVILNDFDALDVIYGLGSQAKGYGYIKE</sequence>
<dbReference type="InterPro" id="IPR027417">
    <property type="entry name" value="P-loop_NTPase"/>
</dbReference>
<dbReference type="InterPro" id="IPR050445">
    <property type="entry name" value="Bact_polysacc_biosynth/exp"/>
</dbReference>
<dbReference type="PANTHER" id="PTHR32309:SF31">
    <property type="entry name" value="CAPSULAR EXOPOLYSACCHARIDE FAMILY"/>
    <property type="match status" value="1"/>
</dbReference>
<comment type="caution">
    <text evidence="18">The sequence shown here is derived from an EMBL/GenBank/DDBJ whole genome shotgun (WGS) entry which is preliminary data.</text>
</comment>
<evidence type="ECO:0000259" key="16">
    <source>
        <dbReference type="Pfam" id="PF02706"/>
    </source>
</evidence>
<evidence type="ECO:0000313" key="19">
    <source>
        <dbReference type="Proteomes" id="UP000286715"/>
    </source>
</evidence>
<evidence type="ECO:0000256" key="1">
    <source>
        <dbReference type="ARBA" id="ARBA00004429"/>
    </source>
</evidence>
<evidence type="ECO:0000256" key="3">
    <source>
        <dbReference type="ARBA" id="ARBA00022475"/>
    </source>
</evidence>
<dbReference type="SUPFAM" id="SSF52540">
    <property type="entry name" value="P-loop containing nucleoside triphosphate hydrolases"/>
    <property type="match status" value="1"/>
</dbReference>
<keyword evidence="8" id="KW-0418">Kinase</keyword>
<dbReference type="RefSeq" id="WP_124398680.1">
    <property type="nucleotide sequence ID" value="NZ_BHZE01000029.1"/>
</dbReference>
<keyword evidence="18" id="KW-0813">Transport</keyword>
<dbReference type="GO" id="GO:0004713">
    <property type="term" value="F:protein tyrosine kinase activity"/>
    <property type="evidence" value="ECO:0007669"/>
    <property type="project" value="UniProtKB-KW"/>
</dbReference>
<feature type="coiled-coil region" evidence="14">
    <location>
        <begin position="300"/>
        <end position="327"/>
    </location>
</feature>
<dbReference type="Pfam" id="PF02706">
    <property type="entry name" value="Wzz"/>
    <property type="match status" value="1"/>
</dbReference>
<keyword evidence="14" id="KW-0175">Coiled coil</keyword>
<evidence type="ECO:0000256" key="15">
    <source>
        <dbReference type="SAM" id="Phobius"/>
    </source>
</evidence>
<gene>
    <name evidence="18" type="primary">wzc_2</name>
    <name evidence="18" type="ORF">JCM31826_21090</name>
</gene>
<comment type="catalytic activity">
    <reaction evidence="13">
        <text>L-tyrosyl-[protein] + ATP = O-phospho-L-tyrosyl-[protein] + ADP + H(+)</text>
        <dbReference type="Rhea" id="RHEA:10596"/>
        <dbReference type="Rhea" id="RHEA-COMP:10136"/>
        <dbReference type="Rhea" id="RHEA-COMP:20101"/>
        <dbReference type="ChEBI" id="CHEBI:15378"/>
        <dbReference type="ChEBI" id="CHEBI:30616"/>
        <dbReference type="ChEBI" id="CHEBI:46858"/>
        <dbReference type="ChEBI" id="CHEBI:61978"/>
        <dbReference type="ChEBI" id="CHEBI:456216"/>
    </reaction>
</comment>
<reference evidence="18 19" key="1">
    <citation type="submission" date="2018-11" db="EMBL/GenBank/DDBJ databases">
        <title>Schleiferia aggregans sp. nov., a moderately thermophilic heterotrophic bacterium isolated from microbial mats at a terrestrial hot spring.</title>
        <authorList>
            <person name="Iino T."/>
            <person name="Ohkuma M."/>
            <person name="Haruta S."/>
        </authorList>
    </citation>
    <scope>NUCLEOTIDE SEQUENCE [LARGE SCALE GENOMIC DNA]</scope>
    <source>
        <strain evidence="18 19">LA</strain>
    </source>
</reference>
<feature type="transmembrane region" description="Helical" evidence="15">
    <location>
        <begin position="521"/>
        <end position="542"/>
    </location>
</feature>
<protein>
    <submittedName>
        <fullName evidence="18">Sugar transporter</fullName>
    </submittedName>
</protein>
<evidence type="ECO:0000256" key="8">
    <source>
        <dbReference type="ARBA" id="ARBA00022777"/>
    </source>
</evidence>
<organism evidence="18 19">
    <name type="scientific">Thermaurantimonas aggregans</name>
    <dbReference type="NCBI Taxonomy" id="2173829"/>
    <lineage>
        <taxon>Bacteria</taxon>
        <taxon>Pseudomonadati</taxon>
        <taxon>Bacteroidota</taxon>
        <taxon>Flavobacteriia</taxon>
        <taxon>Flavobacteriales</taxon>
        <taxon>Schleiferiaceae</taxon>
        <taxon>Thermaurantimonas</taxon>
    </lineage>
</organism>
<dbReference type="Pfam" id="PF13614">
    <property type="entry name" value="AAA_31"/>
    <property type="match status" value="1"/>
</dbReference>
<dbReference type="Gene3D" id="3.40.50.300">
    <property type="entry name" value="P-loop containing nucleotide triphosphate hydrolases"/>
    <property type="match status" value="1"/>
</dbReference>
<keyword evidence="6 15" id="KW-0812">Transmembrane</keyword>
<comment type="similarity">
    <text evidence="2">Belongs to the etk/wzc family.</text>
</comment>
<evidence type="ECO:0000256" key="12">
    <source>
        <dbReference type="ARBA" id="ARBA00023137"/>
    </source>
</evidence>
<evidence type="ECO:0000256" key="7">
    <source>
        <dbReference type="ARBA" id="ARBA00022741"/>
    </source>
</evidence>
<keyword evidence="4" id="KW-0997">Cell inner membrane</keyword>
<keyword evidence="5" id="KW-0808">Transferase</keyword>
<keyword evidence="9" id="KW-0067">ATP-binding</keyword>
<evidence type="ECO:0000313" key="18">
    <source>
        <dbReference type="EMBL" id="GCD78627.1"/>
    </source>
</evidence>
<dbReference type="CDD" id="cd05387">
    <property type="entry name" value="BY-kinase"/>
    <property type="match status" value="1"/>
</dbReference>
<keyword evidence="12" id="KW-0829">Tyrosine-protein kinase</keyword>
<evidence type="ECO:0000256" key="9">
    <source>
        <dbReference type="ARBA" id="ARBA00022840"/>
    </source>
</evidence>
<evidence type="ECO:0000256" key="13">
    <source>
        <dbReference type="ARBA" id="ARBA00053015"/>
    </source>
</evidence>
<dbReference type="PANTHER" id="PTHR32309">
    <property type="entry name" value="TYROSINE-PROTEIN KINASE"/>
    <property type="match status" value="1"/>
</dbReference>